<dbReference type="EMBL" id="JBJQOH010000006">
    <property type="protein sequence ID" value="KAL3685648.1"/>
    <property type="molecule type" value="Genomic_DNA"/>
</dbReference>
<dbReference type="Pfam" id="PF15159">
    <property type="entry name" value="PIG-Y"/>
    <property type="match status" value="1"/>
</dbReference>
<evidence type="ECO:0000256" key="1">
    <source>
        <dbReference type="SAM" id="Phobius"/>
    </source>
</evidence>
<dbReference type="InterPro" id="IPR029164">
    <property type="entry name" value="PIG-Y"/>
</dbReference>
<evidence type="ECO:0000313" key="3">
    <source>
        <dbReference type="Proteomes" id="UP001633002"/>
    </source>
</evidence>
<proteinExistence type="predicted"/>
<dbReference type="AlphaFoldDB" id="A0ABD3H2L7"/>
<comment type="caution">
    <text evidence="2">The sequence shown here is derived from an EMBL/GenBank/DDBJ whole genome shotgun (WGS) entry which is preliminary data.</text>
</comment>
<dbReference type="Proteomes" id="UP001633002">
    <property type="component" value="Unassembled WGS sequence"/>
</dbReference>
<keyword evidence="1" id="KW-0472">Membrane</keyword>
<name>A0ABD3H2L7_9MARC</name>
<accession>A0ABD3H2L7</accession>
<keyword evidence="3" id="KW-1185">Reference proteome</keyword>
<feature type="transmembrane region" description="Helical" evidence="1">
    <location>
        <begin position="68"/>
        <end position="89"/>
    </location>
</feature>
<feature type="transmembrane region" description="Helical" evidence="1">
    <location>
        <begin position="30"/>
        <end position="53"/>
    </location>
</feature>
<keyword evidence="1" id="KW-1133">Transmembrane helix</keyword>
<evidence type="ECO:0008006" key="4">
    <source>
        <dbReference type="Google" id="ProtNLM"/>
    </source>
</evidence>
<reference evidence="2 3" key="1">
    <citation type="submission" date="2024-09" db="EMBL/GenBank/DDBJ databases">
        <title>Chromosome-scale assembly of Riccia sorocarpa.</title>
        <authorList>
            <person name="Paukszto L."/>
        </authorList>
    </citation>
    <scope>NUCLEOTIDE SEQUENCE [LARGE SCALE GENOMIC DNA]</scope>
    <source>
        <strain evidence="2">LP-2024</strain>
        <tissue evidence="2">Aerial parts of the thallus</tissue>
    </source>
</reference>
<dbReference type="PANTHER" id="PTHR36485">
    <property type="entry name" value="OS01G0939000 PROTEIN"/>
    <property type="match status" value="1"/>
</dbReference>
<sequence length="98" mass="10975">MEGHSINRALFRLPSLEPPRQRNPPPAYSGILFIIAGVTCICLALCITIAKVYSPAETVADNMLQSDWYYALLVPLTLPVTVVAVYFHWLSMKLFKHA</sequence>
<keyword evidence="1" id="KW-0812">Transmembrane</keyword>
<dbReference type="PANTHER" id="PTHR36485:SF1">
    <property type="entry name" value="TRANSMEMBRANE PROTEIN"/>
    <property type="match status" value="1"/>
</dbReference>
<organism evidence="2 3">
    <name type="scientific">Riccia sorocarpa</name>
    <dbReference type="NCBI Taxonomy" id="122646"/>
    <lineage>
        <taxon>Eukaryota</taxon>
        <taxon>Viridiplantae</taxon>
        <taxon>Streptophyta</taxon>
        <taxon>Embryophyta</taxon>
        <taxon>Marchantiophyta</taxon>
        <taxon>Marchantiopsida</taxon>
        <taxon>Marchantiidae</taxon>
        <taxon>Marchantiales</taxon>
        <taxon>Ricciaceae</taxon>
        <taxon>Riccia</taxon>
    </lineage>
</organism>
<protein>
    <recommendedName>
        <fullName evidence="4">Phosphatidylinositol N-acetylglucosaminyltransferase subunit Y</fullName>
    </recommendedName>
</protein>
<gene>
    <name evidence="2" type="ORF">R1sor_003670</name>
</gene>
<evidence type="ECO:0000313" key="2">
    <source>
        <dbReference type="EMBL" id="KAL3685648.1"/>
    </source>
</evidence>